<dbReference type="PROSITE" id="PS51178">
    <property type="entry name" value="PASTA"/>
    <property type="match status" value="3"/>
</dbReference>
<gene>
    <name evidence="14" type="primary">pknB</name>
    <name evidence="14" type="ORF">QF206_09305</name>
</gene>
<dbReference type="GO" id="GO:0004674">
    <property type="term" value="F:protein serine/threonine kinase activity"/>
    <property type="evidence" value="ECO:0007669"/>
    <property type="project" value="UniProtKB-KW"/>
</dbReference>
<reference evidence="14 15" key="1">
    <citation type="submission" date="2023-04" db="EMBL/GenBank/DDBJ databases">
        <title>Klugiella caeni sp. nov. isolated from the sludge of biochemical tank.</title>
        <authorList>
            <person name="Geng K."/>
        </authorList>
    </citation>
    <scope>NUCLEOTIDE SEQUENCE [LARGE SCALE GENOMIC DNA]</scope>
    <source>
        <strain evidence="14 15">YN-L-19</strain>
    </source>
</reference>
<dbReference type="PROSITE" id="PS50011">
    <property type="entry name" value="PROTEIN_KINASE_DOM"/>
    <property type="match status" value="1"/>
</dbReference>
<evidence type="ECO:0000256" key="9">
    <source>
        <dbReference type="ARBA" id="ARBA00048679"/>
    </source>
</evidence>
<evidence type="ECO:0000313" key="15">
    <source>
        <dbReference type="Proteomes" id="UP001321506"/>
    </source>
</evidence>
<keyword evidence="6 14" id="KW-0418">Kinase</keyword>
<dbReference type="InterPro" id="IPR017441">
    <property type="entry name" value="Protein_kinase_ATP_BS"/>
</dbReference>
<dbReference type="InterPro" id="IPR005543">
    <property type="entry name" value="PASTA_dom"/>
</dbReference>
<dbReference type="EC" id="2.7.11.1" evidence="1"/>
<keyword evidence="11" id="KW-1133">Transmembrane helix</keyword>
<dbReference type="SMART" id="SM00220">
    <property type="entry name" value="S_TKc"/>
    <property type="match status" value="1"/>
</dbReference>
<evidence type="ECO:0000313" key="14">
    <source>
        <dbReference type="EMBL" id="MDI2099156.1"/>
    </source>
</evidence>
<accession>A0AAW6T5Q1</accession>
<evidence type="ECO:0000259" key="12">
    <source>
        <dbReference type="PROSITE" id="PS50011"/>
    </source>
</evidence>
<sequence>MADGDTTVIRQLAGRYQVGDLIGRGGMAEVHIGTDTRLGRQVAIKLLKPELAEDPSFRVRFRREAQAAARMAHPTIVRVYDAGEETTTDDRGIERYVPFIVMEYVDGRLLRDIIADGPMHPDDAMRIIKGVLTALEYSHRAGVVHRDIKPGNIMVTPSGQVKVADFGIARAVTETSSTLAQTSAIVGTAQYFSPEQARGENVDARTDLYSAGVVLFEMLAGRPPFQGESAVAVAYQHVSETPKAPSLYNASVSPALDSVVLHALAKDRFDRFQSAAEFREDVEAVAAGKVPTRRIDISGDAGATLFGVHPNATAASESTLRQLTVNEDRPPRSQSRPPVAWIWGGITVMAVIIAAVLYWTFNLAPTSLTGAISAAVPDVTGQQYDDAVDVLHEQHLRAQRFGEVSDTVPEGEVIRTDPEADVRVAPDSLVGVYVSIGRAPVDVPHVERLGEEAAIQAIEAAKLVPGTSTSEYSASVPAGVVLSSDPVGGQRAREGDTVNLVVSNGMVKVPDVTGMNVSEATRTLQNSLGLRVRLEPDMGCSGQTVSGQSLAPGDQPQKSEVALRYCAG</sequence>
<keyword evidence="15" id="KW-1185">Reference proteome</keyword>
<evidence type="ECO:0000256" key="1">
    <source>
        <dbReference type="ARBA" id="ARBA00012513"/>
    </source>
</evidence>
<feature type="binding site" evidence="10">
    <location>
        <position position="45"/>
    </location>
    <ligand>
        <name>ATP</name>
        <dbReference type="ChEBI" id="CHEBI:30616"/>
    </ligand>
</feature>
<dbReference type="InterPro" id="IPR008271">
    <property type="entry name" value="Ser/Thr_kinase_AS"/>
</dbReference>
<dbReference type="Gene3D" id="3.30.10.20">
    <property type="match status" value="3"/>
</dbReference>
<dbReference type="AlphaFoldDB" id="A0AAW6T5Q1"/>
<dbReference type="PROSITE" id="PS00108">
    <property type="entry name" value="PROTEIN_KINASE_ST"/>
    <property type="match status" value="1"/>
</dbReference>
<dbReference type="GO" id="GO:0005524">
    <property type="term" value="F:ATP binding"/>
    <property type="evidence" value="ECO:0007669"/>
    <property type="project" value="UniProtKB-UniRule"/>
</dbReference>
<dbReference type="CDD" id="cd14014">
    <property type="entry name" value="STKc_PknB_like"/>
    <property type="match status" value="1"/>
</dbReference>
<keyword evidence="2" id="KW-0723">Serine/threonine-protein kinase</keyword>
<protein>
    <recommendedName>
        <fullName evidence="1">non-specific serine/threonine protein kinase</fullName>
        <ecNumber evidence="1">2.7.11.1</ecNumber>
    </recommendedName>
</protein>
<dbReference type="SMART" id="SM00740">
    <property type="entry name" value="PASTA"/>
    <property type="match status" value="3"/>
</dbReference>
<dbReference type="Gene3D" id="1.10.510.10">
    <property type="entry name" value="Transferase(Phosphotransferase) domain 1"/>
    <property type="match status" value="1"/>
</dbReference>
<dbReference type="EMBL" id="JASATX010000003">
    <property type="protein sequence ID" value="MDI2099156.1"/>
    <property type="molecule type" value="Genomic_DNA"/>
</dbReference>
<evidence type="ECO:0000256" key="11">
    <source>
        <dbReference type="SAM" id="Phobius"/>
    </source>
</evidence>
<dbReference type="PANTHER" id="PTHR43289:SF6">
    <property type="entry name" value="SERINE_THREONINE-PROTEIN KINASE NEKL-3"/>
    <property type="match status" value="1"/>
</dbReference>
<comment type="caution">
    <text evidence="14">The sequence shown here is derived from an EMBL/GenBank/DDBJ whole genome shotgun (WGS) entry which is preliminary data.</text>
</comment>
<feature type="domain" description="PASTA" evidence="13">
    <location>
        <begin position="370"/>
        <end position="436"/>
    </location>
</feature>
<comment type="catalytic activity">
    <reaction evidence="8">
        <text>L-threonyl-[protein] + ATP = O-phospho-L-threonyl-[protein] + ADP + H(+)</text>
        <dbReference type="Rhea" id="RHEA:46608"/>
        <dbReference type="Rhea" id="RHEA-COMP:11060"/>
        <dbReference type="Rhea" id="RHEA-COMP:11605"/>
        <dbReference type="ChEBI" id="CHEBI:15378"/>
        <dbReference type="ChEBI" id="CHEBI:30013"/>
        <dbReference type="ChEBI" id="CHEBI:30616"/>
        <dbReference type="ChEBI" id="CHEBI:61977"/>
        <dbReference type="ChEBI" id="CHEBI:456216"/>
        <dbReference type="EC" id="2.7.11.1"/>
    </reaction>
</comment>
<keyword evidence="5 10" id="KW-0547">Nucleotide-binding</keyword>
<keyword evidence="7 10" id="KW-0067">ATP-binding</keyword>
<feature type="transmembrane region" description="Helical" evidence="11">
    <location>
        <begin position="339"/>
        <end position="361"/>
    </location>
</feature>
<dbReference type="Proteomes" id="UP001321506">
    <property type="component" value="Unassembled WGS sequence"/>
</dbReference>
<evidence type="ECO:0000256" key="4">
    <source>
        <dbReference type="ARBA" id="ARBA00022737"/>
    </source>
</evidence>
<evidence type="ECO:0000259" key="13">
    <source>
        <dbReference type="PROSITE" id="PS51178"/>
    </source>
</evidence>
<evidence type="ECO:0000256" key="5">
    <source>
        <dbReference type="ARBA" id="ARBA00022741"/>
    </source>
</evidence>
<dbReference type="PANTHER" id="PTHR43289">
    <property type="entry name" value="MITOGEN-ACTIVATED PROTEIN KINASE KINASE KINASE 20-RELATED"/>
    <property type="match status" value="1"/>
</dbReference>
<keyword evidence="11" id="KW-0812">Transmembrane</keyword>
<comment type="catalytic activity">
    <reaction evidence="9">
        <text>L-seryl-[protein] + ATP = O-phospho-L-seryl-[protein] + ADP + H(+)</text>
        <dbReference type="Rhea" id="RHEA:17989"/>
        <dbReference type="Rhea" id="RHEA-COMP:9863"/>
        <dbReference type="Rhea" id="RHEA-COMP:11604"/>
        <dbReference type="ChEBI" id="CHEBI:15378"/>
        <dbReference type="ChEBI" id="CHEBI:29999"/>
        <dbReference type="ChEBI" id="CHEBI:30616"/>
        <dbReference type="ChEBI" id="CHEBI:83421"/>
        <dbReference type="ChEBI" id="CHEBI:456216"/>
        <dbReference type="EC" id="2.7.11.1"/>
    </reaction>
</comment>
<evidence type="ECO:0000256" key="8">
    <source>
        <dbReference type="ARBA" id="ARBA00047899"/>
    </source>
</evidence>
<feature type="domain" description="PASTA" evidence="13">
    <location>
        <begin position="505"/>
        <end position="568"/>
    </location>
</feature>
<dbReference type="GO" id="GO:0045717">
    <property type="term" value="P:negative regulation of fatty acid biosynthetic process"/>
    <property type="evidence" value="ECO:0007669"/>
    <property type="project" value="UniProtKB-ARBA"/>
</dbReference>
<dbReference type="NCBIfam" id="NF033483">
    <property type="entry name" value="PknB_PASTA_kin"/>
    <property type="match status" value="1"/>
</dbReference>
<dbReference type="Gene3D" id="3.30.200.20">
    <property type="entry name" value="Phosphorylase Kinase, domain 1"/>
    <property type="match status" value="1"/>
</dbReference>
<name>A0AAW6T5Q1_9MICO</name>
<dbReference type="RefSeq" id="WP_281488937.1">
    <property type="nucleotide sequence ID" value="NZ_JASATX010000003.1"/>
</dbReference>
<keyword evidence="4" id="KW-0677">Repeat</keyword>
<dbReference type="InterPro" id="IPR011009">
    <property type="entry name" value="Kinase-like_dom_sf"/>
</dbReference>
<evidence type="ECO:0000256" key="10">
    <source>
        <dbReference type="PROSITE-ProRule" id="PRU10141"/>
    </source>
</evidence>
<keyword evidence="11" id="KW-0472">Membrane</keyword>
<dbReference type="Pfam" id="PF03793">
    <property type="entry name" value="PASTA"/>
    <property type="match status" value="3"/>
</dbReference>
<organism evidence="14 15">
    <name type="scientific">Ruicaihuangia caeni</name>
    <dbReference type="NCBI Taxonomy" id="3042517"/>
    <lineage>
        <taxon>Bacteria</taxon>
        <taxon>Bacillati</taxon>
        <taxon>Actinomycetota</taxon>
        <taxon>Actinomycetes</taxon>
        <taxon>Micrococcales</taxon>
        <taxon>Microbacteriaceae</taxon>
        <taxon>Ruicaihuangia</taxon>
    </lineage>
</organism>
<dbReference type="SUPFAM" id="SSF56112">
    <property type="entry name" value="Protein kinase-like (PK-like)"/>
    <property type="match status" value="1"/>
</dbReference>
<evidence type="ECO:0000256" key="3">
    <source>
        <dbReference type="ARBA" id="ARBA00022679"/>
    </source>
</evidence>
<dbReference type="PROSITE" id="PS00107">
    <property type="entry name" value="PROTEIN_KINASE_ATP"/>
    <property type="match status" value="1"/>
</dbReference>
<evidence type="ECO:0000256" key="6">
    <source>
        <dbReference type="ARBA" id="ARBA00022777"/>
    </source>
</evidence>
<dbReference type="CDD" id="cd06577">
    <property type="entry name" value="PASTA_pknB"/>
    <property type="match status" value="2"/>
</dbReference>
<feature type="domain" description="Protein kinase" evidence="12">
    <location>
        <begin position="16"/>
        <end position="285"/>
    </location>
</feature>
<dbReference type="FunFam" id="1.10.510.10:FF:000021">
    <property type="entry name" value="Serine/threonine protein kinase"/>
    <property type="match status" value="1"/>
</dbReference>
<evidence type="ECO:0000256" key="2">
    <source>
        <dbReference type="ARBA" id="ARBA00022527"/>
    </source>
</evidence>
<feature type="domain" description="PASTA" evidence="13">
    <location>
        <begin position="437"/>
        <end position="504"/>
    </location>
</feature>
<dbReference type="FunFam" id="3.30.200.20:FF:000035">
    <property type="entry name" value="Serine/threonine protein kinase Stk1"/>
    <property type="match status" value="1"/>
</dbReference>
<proteinExistence type="predicted"/>
<dbReference type="InterPro" id="IPR000719">
    <property type="entry name" value="Prot_kinase_dom"/>
</dbReference>
<dbReference type="Pfam" id="PF00069">
    <property type="entry name" value="Pkinase"/>
    <property type="match status" value="1"/>
</dbReference>
<evidence type="ECO:0000256" key="7">
    <source>
        <dbReference type="ARBA" id="ARBA00022840"/>
    </source>
</evidence>
<keyword evidence="3" id="KW-0808">Transferase</keyword>